<proteinExistence type="predicted"/>
<dbReference type="PANTHER" id="PTHR43817:SF1">
    <property type="entry name" value="HYDROLASE, FAMILY 43, PUTATIVE (AFU_ORTHOLOGUE AFUA_3G01660)-RELATED"/>
    <property type="match status" value="1"/>
</dbReference>
<evidence type="ECO:0000259" key="4">
    <source>
        <dbReference type="Pfam" id="PF22666"/>
    </source>
</evidence>
<evidence type="ECO:0000313" key="6">
    <source>
        <dbReference type="Proteomes" id="UP000366872"/>
    </source>
</evidence>
<dbReference type="InterPro" id="IPR054593">
    <property type="entry name" value="Beta-mannosidase-like_N2"/>
</dbReference>
<evidence type="ECO:0000313" key="5">
    <source>
        <dbReference type="EMBL" id="VGO12557.1"/>
    </source>
</evidence>
<dbReference type="Gene3D" id="2.60.120.260">
    <property type="entry name" value="Galactose-binding domain-like"/>
    <property type="match status" value="1"/>
</dbReference>
<keyword evidence="1 3" id="KW-0732">Signal</keyword>
<evidence type="ECO:0000256" key="1">
    <source>
        <dbReference type="ARBA" id="ARBA00022729"/>
    </source>
</evidence>
<dbReference type="GO" id="GO:0004553">
    <property type="term" value="F:hydrolase activity, hydrolyzing O-glycosyl compounds"/>
    <property type="evidence" value="ECO:0007669"/>
    <property type="project" value="UniProtKB-ARBA"/>
</dbReference>
<keyword evidence="6" id="KW-1185">Reference proteome</keyword>
<dbReference type="Pfam" id="PF22666">
    <property type="entry name" value="Glyco_hydro_2_N2"/>
    <property type="match status" value="1"/>
</dbReference>
<dbReference type="InterPro" id="IPR008979">
    <property type="entry name" value="Galactose-bd-like_sf"/>
</dbReference>
<reference evidence="5 6" key="1">
    <citation type="submission" date="2019-04" db="EMBL/GenBank/DDBJ databases">
        <authorList>
            <person name="Van Vliet M D."/>
        </authorList>
    </citation>
    <scope>NUCLEOTIDE SEQUENCE [LARGE SCALE GENOMIC DNA]</scope>
    <source>
        <strain evidence="5 6">F1</strain>
    </source>
</reference>
<name>A0A6C2TY76_PONDE</name>
<feature type="domain" description="Beta-mannosidase-like galactose-binding" evidence="4">
    <location>
        <begin position="1028"/>
        <end position="1103"/>
    </location>
</feature>
<dbReference type="RefSeq" id="WP_136078211.1">
    <property type="nucleotide sequence ID" value="NZ_CAAHFG010000001.1"/>
</dbReference>
<dbReference type="NCBIfam" id="NF045579">
    <property type="entry name" value="rhamnoside_JR"/>
    <property type="match status" value="1"/>
</dbReference>
<dbReference type="EMBL" id="CAAHFG010000001">
    <property type="protein sequence ID" value="VGO12557.1"/>
    <property type="molecule type" value="Genomic_DNA"/>
</dbReference>
<protein>
    <recommendedName>
        <fullName evidence="4">Beta-mannosidase-like galactose-binding domain-containing protein</fullName>
    </recommendedName>
</protein>
<dbReference type="SUPFAM" id="SSF49785">
    <property type="entry name" value="Galactose-binding domain-like"/>
    <property type="match status" value="1"/>
</dbReference>
<dbReference type="AlphaFoldDB" id="A0A6C2TY76"/>
<evidence type="ECO:0000256" key="2">
    <source>
        <dbReference type="ARBA" id="ARBA00022801"/>
    </source>
</evidence>
<dbReference type="Proteomes" id="UP000366872">
    <property type="component" value="Unassembled WGS sequence"/>
</dbReference>
<feature type="chain" id="PRO_5025363117" description="Beta-mannosidase-like galactose-binding domain-containing protein" evidence="3">
    <location>
        <begin position="20"/>
        <end position="1145"/>
    </location>
</feature>
<sequence length="1145" mass="128206">MTVNVKLLFLCAAASVVQASTDETDFKNPPSAIRPETWFHLIGGNVNKEFLTTDLEAVKGAGFKGFHLFHGRGGAWPGVEPQIQTLSPQWDSLIGHVADEADRLDLKFTMQNCPGWAMSGGPWIQPEDAMRHLIWSRTDFQGEQPVTLPVPMPSDEEWRNYQDVAVLAFPTPANDVAEPMIPVSIKSNLKNADWNSLFSKDGNPKIQLPVTKKDRTWLELTFAEPTVLRTIEVPPTEQLMKRRSFDSDTVIRLQGHGSNGWKDIGSRVIPRGNWQDRLPEHGIHLAFPDFKSNRFRIIFENNHPLELTYLRLYNGARLNDWRGQAGYVLRSLERTEPPNQNPASHIQVDDIIDLSDKMESDGSLNWKAPKGNWTIVRYGHVNTGVKNKPAPPEATGFECNKLSKRGADTHFSGYIGRLSQPGGPADNGRLQGMLIDSWECYTQTWTPEMEEEFETRLGYPLRTMLPALSGWVINDVPTSERFLRDWRDTINDLLVDHYFGRMAELGRERGLTLSFETAIGDVSPGDILQFSSKADIPMCEAWTPNDPHWGGFETKPTAPMVSSAHIYGKPLIAAESFTLAGGKAHTNWDEHFYTIKHLANLHFAQGINHVVFHTFTHNPFDRAPGTTFGGTIGTPFIRGQTWWKHMPEFTDYIARCHVLLQSGLPVSDVLWYLGDDLDHKPVQHSPFPNGYKFDYLNHDVLVNSLQAKDGNLQISNGTQWRLIWLAEEQCRRLKPETLARLKSLIEQGSTVIGSAPDLNASLSGGSKADELFKRLVAKLWGETPAESGDKRIGKGRLLWGGDLVDHLQALGIQPDLIGTTGATWCHRRTDKQEIYFIAASRFDPLVANLQFRAKGQPFLWDPATGTKTALPVYSITETHTVVPMNLPATGAAFITFEGEASQPTYVKIERDGKTVIDATDLNRQDQSTPFPIFGLTPEQRRMPWIEPRPLPALDPTTQTAWQNGTYQLTAYAGSIQTVGIKGAQTAPLNNGWTLAFPPEWVANTDVKLDSVMPWSELDDEEAKAFSGTATYQTFFNLDAKQPNQRYLLDLGRVDNMAEVVVNGTSAAFVWAPPYRADITQQLKTGKNRIEIKVTNTWFNRLIYDAQQKPDSRKSWVISGPKKDETPIPAGLTGPVFLHRGIAVEL</sequence>
<gene>
    <name evidence="5" type="ORF">PDESU_01110</name>
</gene>
<evidence type="ECO:0000256" key="3">
    <source>
        <dbReference type="SAM" id="SignalP"/>
    </source>
</evidence>
<organism evidence="5 6">
    <name type="scientific">Pontiella desulfatans</name>
    <dbReference type="NCBI Taxonomy" id="2750659"/>
    <lineage>
        <taxon>Bacteria</taxon>
        <taxon>Pseudomonadati</taxon>
        <taxon>Kiritimatiellota</taxon>
        <taxon>Kiritimatiellia</taxon>
        <taxon>Kiritimatiellales</taxon>
        <taxon>Pontiellaceae</taxon>
        <taxon>Pontiella</taxon>
    </lineage>
</organism>
<dbReference type="PANTHER" id="PTHR43817">
    <property type="entry name" value="GLYCOSYL HYDROLASE"/>
    <property type="match status" value="1"/>
</dbReference>
<dbReference type="Pfam" id="PF17132">
    <property type="entry name" value="Glyco_hydro_106"/>
    <property type="match status" value="1"/>
</dbReference>
<feature type="signal peptide" evidence="3">
    <location>
        <begin position="1"/>
        <end position="19"/>
    </location>
</feature>
<keyword evidence="2" id="KW-0378">Hydrolase</keyword>
<accession>A0A6C2TY76</accession>